<reference evidence="7 8" key="1">
    <citation type="submission" date="2020-08" db="EMBL/GenBank/DDBJ databases">
        <title>Aphidius gifuensis genome sequencing and assembly.</title>
        <authorList>
            <person name="Du Z."/>
        </authorList>
    </citation>
    <scope>NUCLEOTIDE SEQUENCE [LARGE SCALE GENOMIC DNA]</scope>
    <source>
        <strain evidence="7">YNYX2018</strain>
        <tissue evidence="7">Adults</tissue>
    </source>
</reference>
<evidence type="ECO:0000256" key="2">
    <source>
        <dbReference type="ARBA" id="ARBA00022723"/>
    </source>
</evidence>
<evidence type="ECO:0000313" key="8">
    <source>
        <dbReference type="Proteomes" id="UP000639338"/>
    </source>
</evidence>
<comment type="pathway">
    <text evidence="1">Protein modification; protein ubiquitination.</text>
</comment>
<dbReference type="PROSITE" id="PS51872">
    <property type="entry name" value="ZF_ZBR"/>
    <property type="match status" value="1"/>
</dbReference>
<evidence type="ECO:0000259" key="6">
    <source>
        <dbReference type="PROSITE" id="PS51872"/>
    </source>
</evidence>
<dbReference type="Gene3D" id="1.20.1280.50">
    <property type="match status" value="1"/>
</dbReference>
<proteinExistence type="predicted"/>
<dbReference type="GO" id="GO:0007088">
    <property type="term" value="P:regulation of mitotic nuclear division"/>
    <property type="evidence" value="ECO:0007669"/>
    <property type="project" value="InterPro"/>
</dbReference>
<evidence type="ECO:0000313" key="7">
    <source>
        <dbReference type="EMBL" id="KAF7998521.1"/>
    </source>
</evidence>
<keyword evidence="2" id="KW-0479">Metal-binding</keyword>
<evidence type="ECO:0000256" key="5">
    <source>
        <dbReference type="ARBA" id="ARBA00022833"/>
    </source>
</evidence>
<dbReference type="PANTHER" id="PTHR15493">
    <property type="entry name" value="F-BOX ONLY PROTEIN 5 AND 43"/>
    <property type="match status" value="1"/>
</dbReference>
<dbReference type="Gene3D" id="2.20.25.20">
    <property type="match status" value="1"/>
</dbReference>
<organism evidence="7 8">
    <name type="scientific">Aphidius gifuensis</name>
    <name type="common">Parasitoid wasp</name>
    <dbReference type="NCBI Taxonomy" id="684658"/>
    <lineage>
        <taxon>Eukaryota</taxon>
        <taxon>Metazoa</taxon>
        <taxon>Ecdysozoa</taxon>
        <taxon>Arthropoda</taxon>
        <taxon>Hexapoda</taxon>
        <taxon>Insecta</taxon>
        <taxon>Pterygota</taxon>
        <taxon>Neoptera</taxon>
        <taxon>Endopterygota</taxon>
        <taxon>Hymenoptera</taxon>
        <taxon>Apocrita</taxon>
        <taxon>Ichneumonoidea</taxon>
        <taxon>Braconidae</taxon>
        <taxon>Aphidiinae</taxon>
        <taxon>Aphidius</taxon>
    </lineage>
</organism>
<dbReference type="Pfam" id="PF12937">
    <property type="entry name" value="F-box-like"/>
    <property type="match status" value="1"/>
</dbReference>
<dbReference type="CDD" id="cd22086">
    <property type="entry name" value="F-box_EMI"/>
    <property type="match status" value="1"/>
</dbReference>
<dbReference type="GO" id="GO:0045835">
    <property type="term" value="P:negative regulation of meiotic nuclear division"/>
    <property type="evidence" value="ECO:0007669"/>
    <property type="project" value="InterPro"/>
</dbReference>
<accession>A0A834Y8U1</accession>
<evidence type="ECO:0000256" key="3">
    <source>
        <dbReference type="ARBA" id="ARBA00022771"/>
    </source>
</evidence>
<dbReference type="SUPFAM" id="SSF57850">
    <property type="entry name" value="RING/U-box"/>
    <property type="match status" value="1"/>
</dbReference>
<gene>
    <name evidence="7" type="ORF">HCN44_010929</name>
</gene>
<dbReference type="PANTHER" id="PTHR15493:SF9">
    <property type="entry name" value="GH14043P"/>
    <property type="match status" value="1"/>
</dbReference>
<dbReference type="GO" id="GO:0016567">
    <property type="term" value="P:protein ubiquitination"/>
    <property type="evidence" value="ECO:0007669"/>
    <property type="project" value="UniProtKB-UniPathway"/>
</dbReference>
<dbReference type="CDD" id="cd20348">
    <property type="entry name" value="BRcat_RBR_EMI"/>
    <property type="match status" value="1"/>
</dbReference>
<comment type="caution">
    <text evidence="7">The sequence shown here is derived from an EMBL/GenBank/DDBJ whole genome shotgun (WGS) entry which is preliminary data.</text>
</comment>
<evidence type="ECO:0000256" key="1">
    <source>
        <dbReference type="ARBA" id="ARBA00004906"/>
    </source>
</evidence>
<dbReference type="InterPro" id="IPR036047">
    <property type="entry name" value="F-box-like_dom_sf"/>
</dbReference>
<dbReference type="InterPro" id="IPR044064">
    <property type="entry name" value="ZF_ZBR"/>
</dbReference>
<dbReference type="AlphaFoldDB" id="A0A834Y8U1"/>
<dbReference type="UniPathway" id="UPA00143"/>
<dbReference type="EMBL" id="JACMRX010000001">
    <property type="protein sequence ID" value="KAF7998521.1"/>
    <property type="molecule type" value="Genomic_DNA"/>
</dbReference>
<dbReference type="OrthoDB" id="9984940at2759"/>
<dbReference type="GO" id="GO:0005634">
    <property type="term" value="C:nucleus"/>
    <property type="evidence" value="ECO:0007669"/>
    <property type="project" value="TreeGrafter"/>
</dbReference>
<dbReference type="Proteomes" id="UP000639338">
    <property type="component" value="Unassembled WGS sequence"/>
</dbReference>
<keyword evidence="3" id="KW-0863">Zinc-finger</keyword>
<dbReference type="SUPFAM" id="SSF81383">
    <property type="entry name" value="F-box domain"/>
    <property type="match status" value="1"/>
</dbReference>
<name>A0A834Y8U1_APHGI</name>
<dbReference type="InterPro" id="IPR001810">
    <property type="entry name" value="F-box_dom"/>
</dbReference>
<protein>
    <recommendedName>
        <fullName evidence="6">ZBR-type domain-containing protein</fullName>
    </recommendedName>
</protein>
<keyword evidence="4" id="KW-0833">Ubl conjugation pathway</keyword>
<dbReference type="InterPro" id="IPR047147">
    <property type="entry name" value="FBX5_43"/>
</dbReference>
<evidence type="ECO:0000256" key="4">
    <source>
        <dbReference type="ARBA" id="ARBA00022786"/>
    </source>
</evidence>
<dbReference type="GO" id="GO:0008270">
    <property type="term" value="F:zinc ion binding"/>
    <property type="evidence" value="ECO:0007669"/>
    <property type="project" value="UniProtKB-KW"/>
</dbReference>
<keyword evidence="5" id="KW-0862">Zinc</keyword>
<feature type="domain" description="ZBR-type" evidence="6">
    <location>
        <begin position="409"/>
        <end position="456"/>
    </location>
</feature>
<sequence length="483" mass="55165">MFDPTDVEITQSTNFKIMETPHSVTNSSRISGDGAFDSIDSGYLSGTPYSFVYTPNTTNSREKINYSSSPKRCYWLRQSERHRSKNLNSLINASLSTTYHRRDETSEEKSSKMPMDRHEFRMELRNHRNRARKNQRSAVVVTPASSLNCHNLNSSLTSSATPSASFNAYKPIDENVEEKLVNMPQSTPYTTTPSKKINFILPTIEITSSPTTSKTSPFDKNKNFNLSWNKKLSKLKINDHIKVDIKPKRLDFDRTNFTKHRRRSNYVNLIGKSKADLFSLLGEQTNHCWIVSKILGYLSPKDLCSISMVSTIWRRICFADSFANKRRIQYVHYRQNTKENLKFIKKYKTEINNSISESPKSRRRGYLIPVHNLLSPKGRRTPSSPPVSPSKIKFHSFLKAGRSLAPWERLFSCPKCSFASHVDNDKNVGVCTREGCGIKFCTFCSSNPHSGPCKALQLATPTKRRTPPLIVGSKQSKRNLRRL</sequence>
<keyword evidence="8" id="KW-1185">Reference proteome</keyword>